<protein>
    <submittedName>
        <fullName evidence="9">Solute carrier family 37 member 3</fullName>
    </submittedName>
</protein>
<keyword evidence="3" id="KW-0813">Transport</keyword>
<comment type="similarity">
    <text evidence="2">Belongs to the major facilitator superfamily. Organophosphate:Pi antiporter (OPA) (TC 2.A.1.4) family.</text>
</comment>
<dbReference type="InterPro" id="IPR011701">
    <property type="entry name" value="MFS"/>
</dbReference>
<evidence type="ECO:0000256" key="8">
    <source>
        <dbReference type="SAM" id="Phobius"/>
    </source>
</evidence>
<dbReference type="Gene3D" id="1.20.1250.20">
    <property type="entry name" value="MFS general substrate transporter like domains"/>
    <property type="match status" value="2"/>
</dbReference>
<feature type="transmembrane region" description="Helical" evidence="8">
    <location>
        <begin position="208"/>
        <end position="230"/>
    </location>
</feature>
<keyword evidence="7 8" id="KW-0472">Membrane</keyword>
<evidence type="ECO:0000313" key="9">
    <source>
        <dbReference type="Ensembl" id="ENSMMSP00000002352.1"/>
    </source>
</evidence>
<keyword evidence="5 8" id="KW-0812">Transmembrane</keyword>
<dbReference type="PANTHER" id="PTHR43184">
    <property type="entry name" value="MAJOR FACILITATOR SUPERFAMILY TRANSPORTER 16, ISOFORM B"/>
    <property type="match status" value="1"/>
</dbReference>
<feature type="transmembrane region" description="Helical" evidence="8">
    <location>
        <begin position="81"/>
        <end position="102"/>
    </location>
</feature>
<reference evidence="9" key="1">
    <citation type="submission" date="2025-08" db="UniProtKB">
        <authorList>
            <consortium name="Ensembl"/>
        </authorList>
    </citation>
    <scope>IDENTIFICATION</scope>
</reference>
<evidence type="ECO:0000313" key="10">
    <source>
        <dbReference type="Proteomes" id="UP000694544"/>
    </source>
</evidence>
<comment type="subcellular location">
    <subcellularLocation>
        <location evidence="1">Membrane</location>
        <topology evidence="1">Multi-pass membrane protein</topology>
    </subcellularLocation>
</comment>
<organism evidence="9 10">
    <name type="scientific">Moschus moschiferus</name>
    <name type="common">Siberian musk deer</name>
    <name type="synonym">Moschus sibiricus</name>
    <dbReference type="NCBI Taxonomy" id="68415"/>
    <lineage>
        <taxon>Eukaryota</taxon>
        <taxon>Metazoa</taxon>
        <taxon>Chordata</taxon>
        <taxon>Craniata</taxon>
        <taxon>Vertebrata</taxon>
        <taxon>Euteleostomi</taxon>
        <taxon>Mammalia</taxon>
        <taxon>Eutheria</taxon>
        <taxon>Laurasiatheria</taxon>
        <taxon>Artiodactyla</taxon>
        <taxon>Ruminantia</taxon>
        <taxon>Pecora</taxon>
        <taxon>Moschidae</taxon>
        <taxon>Moschus</taxon>
    </lineage>
</organism>
<dbReference type="FunFam" id="1.20.1250.20:FF:000028">
    <property type="entry name" value="Sugar phosphate exchanger 3 isoform 1"/>
    <property type="match status" value="1"/>
</dbReference>
<dbReference type="PANTHER" id="PTHR43184:SF12">
    <property type="entry name" value="SUGAR PHOSPHATE EXCHANGER 3"/>
    <property type="match status" value="1"/>
</dbReference>
<dbReference type="GeneTree" id="ENSGT00940000163296"/>
<sequence length="431" mass="47618">MAWPNIFQTGTLLSRFSHHHVVVFLLTFFSYSLLHASRKTFSNVKVSISKQWTPSAFNKSTELLPVEIWSSNHLFPSAEEATLFLGTLDTIFLFSYAVGLFISGIVGDRLNLRWVLSFGMCSSALVVFVFGTVTEWLHFYSKGLYCSLWIVNGLLQSTGWPCVVAVMGNWFGKAGRGVVFGLWSACASVGNILGACLASSVLQYGYEYAFLVTAAVQFAGGIVIFFGLLVSPEEIGIPGIETEENFEEDSHRPLINGAENEDEAEPNYSIQEGNTVSQVKAISFYQACCLPGVIAYSLAYACLKLVNYSFFFWLPFYLSNNFGWKEAEADQLSIWYDVGGIIVFSVFDPGQPGMDVGFLLFHSYDKLHNSVYFTINSEGNMLSYAKTTNSRIEVTGAHKRTSGLLLLLIHPVLGLSKNSNITSDCQASFSS</sequence>
<proteinExistence type="inferred from homology"/>
<dbReference type="AlphaFoldDB" id="A0A8C6CIW5"/>
<evidence type="ECO:0000256" key="4">
    <source>
        <dbReference type="ARBA" id="ARBA00022597"/>
    </source>
</evidence>
<evidence type="ECO:0000256" key="2">
    <source>
        <dbReference type="ARBA" id="ARBA00009598"/>
    </source>
</evidence>
<dbReference type="Proteomes" id="UP000694544">
    <property type="component" value="Unplaced"/>
</dbReference>
<dbReference type="SUPFAM" id="SSF103473">
    <property type="entry name" value="MFS general substrate transporter"/>
    <property type="match status" value="1"/>
</dbReference>
<dbReference type="Pfam" id="PF07690">
    <property type="entry name" value="MFS_1"/>
    <property type="match status" value="1"/>
</dbReference>
<keyword evidence="4" id="KW-0762">Sugar transport</keyword>
<evidence type="ECO:0000256" key="1">
    <source>
        <dbReference type="ARBA" id="ARBA00004141"/>
    </source>
</evidence>
<dbReference type="Ensembl" id="ENSMMST00000002570.1">
    <property type="protein sequence ID" value="ENSMMSP00000002352.1"/>
    <property type="gene ID" value="ENSMMSG00000001841.1"/>
</dbReference>
<keyword evidence="6 8" id="KW-1133">Transmembrane helix</keyword>
<dbReference type="InterPro" id="IPR036259">
    <property type="entry name" value="MFS_trans_sf"/>
</dbReference>
<name>A0A8C6CIW5_MOSMO</name>
<dbReference type="GO" id="GO:0005789">
    <property type="term" value="C:endoplasmic reticulum membrane"/>
    <property type="evidence" value="ECO:0007669"/>
    <property type="project" value="TreeGrafter"/>
</dbReference>
<evidence type="ECO:0000256" key="7">
    <source>
        <dbReference type="ARBA" id="ARBA00023136"/>
    </source>
</evidence>
<keyword evidence="10" id="KW-1185">Reference proteome</keyword>
<evidence type="ECO:0000256" key="5">
    <source>
        <dbReference type="ARBA" id="ARBA00022692"/>
    </source>
</evidence>
<dbReference type="GO" id="GO:0022857">
    <property type="term" value="F:transmembrane transporter activity"/>
    <property type="evidence" value="ECO:0007669"/>
    <property type="project" value="InterPro"/>
</dbReference>
<gene>
    <name evidence="9" type="primary">SLC37A3</name>
</gene>
<reference evidence="9" key="2">
    <citation type="submission" date="2025-09" db="UniProtKB">
        <authorList>
            <consortium name="Ensembl"/>
        </authorList>
    </citation>
    <scope>IDENTIFICATION</scope>
</reference>
<feature type="transmembrane region" description="Helical" evidence="8">
    <location>
        <begin position="178"/>
        <end position="202"/>
    </location>
</feature>
<feature type="transmembrane region" description="Helical" evidence="8">
    <location>
        <begin position="149"/>
        <end position="171"/>
    </location>
</feature>
<evidence type="ECO:0000256" key="6">
    <source>
        <dbReference type="ARBA" id="ARBA00022989"/>
    </source>
</evidence>
<feature type="transmembrane region" description="Helical" evidence="8">
    <location>
        <begin position="114"/>
        <end position="137"/>
    </location>
</feature>
<evidence type="ECO:0000256" key="3">
    <source>
        <dbReference type="ARBA" id="ARBA00022448"/>
    </source>
</evidence>
<accession>A0A8C6CIW5</accession>
<feature type="transmembrane region" description="Helical" evidence="8">
    <location>
        <begin position="12"/>
        <end position="34"/>
    </location>
</feature>